<proteinExistence type="predicted"/>
<dbReference type="InterPro" id="IPR039374">
    <property type="entry name" value="SIP_fam"/>
</dbReference>
<dbReference type="PANTHER" id="PTHR30157:SF0">
    <property type="entry name" value="NADPH-DEPENDENT FERRIC-CHELATE REDUCTASE"/>
    <property type="match status" value="1"/>
</dbReference>
<dbReference type="RefSeq" id="WP_012947500.1">
    <property type="nucleotide sequence ID" value="NC_013757.1"/>
</dbReference>
<dbReference type="Gene3D" id="2.40.30.10">
    <property type="entry name" value="Translation factors"/>
    <property type="match status" value="1"/>
</dbReference>
<dbReference type="InterPro" id="IPR017927">
    <property type="entry name" value="FAD-bd_FR_type"/>
</dbReference>
<dbReference type="GO" id="GO:0016491">
    <property type="term" value="F:oxidoreductase activity"/>
    <property type="evidence" value="ECO:0007669"/>
    <property type="project" value="InterPro"/>
</dbReference>
<feature type="region of interest" description="Disordered" evidence="1">
    <location>
        <begin position="270"/>
        <end position="297"/>
    </location>
</feature>
<dbReference type="PROSITE" id="PS51384">
    <property type="entry name" value="FAD_FR"/>
    <property type="match status" value="1"/>
</dbReference>
<feature type="domain" description="FAD-binding FR-type" evidence="2">
    <location>
        <begin position="10"/>
        <end position="134"/>
    </location>
</feature>
<dbReference type="PANTHER" id="PTHR30157">
    <property type="entry name" value="FERRIC REDUCTASE, NADPH-DEPENDENT"/>
    <property type="match status" value="1"/>
</dbReference>
<dbReference type="FunFam" id="2.40.30.10:FF:000131">
    <property type="entry name" value="NADPH-dependent ferric siderophore reductase"/>
    <property type="match status" value="1"/>
</dbReference>
<sequence>MADKAPRRPRTPRLATVLRTSRPTPHLVRVVLGGEGLTGFVPEHTDAYVKLVLPPAGAPYTAPFDMDAVQAEHPREWWPCLRTYTVRGWDPVAGELVLDVVVHGDEGLAGPWAQAARPGDLVQLLGPGGAYAPSGDVDWHLLAGDETALPAIAASLERLPAGAVARVFVEVADAAEEQPLPPAPGVELTWVHRAGPPGEALVAAVRGAALPAGSLHAFVHGEAGFVRELRRFLRVERSVPREQLSASGYWRLGRTDEGWRAEKAQWNAAVEADESKDPVLLTPRTLGASLGTGPGDR</sequence>
<dbReference type="Gene3D" id="3.40.50.80">
    <property type="entry name" value="Nucleotide-binding domain of ferredoxin-NADP reductase (FNR) module"/>
    <property type="match status" value="1"/>
</dbReference>
<dbReference type="SUPFAM" id="SSF63380">
    <property type="entry name" value="Riboflavin synthase domain-like"/>
    <property type="match status" value="1"/>
</dbReference>
<dbReference type="InterPro" id="IPR017938">
    <property type="entry name" value="Riboflavin_synthase-like_b-brl"/>
</dbReference>
<dbReference type="OrthoDB" id="3291337at2"/>
<dbReference type="InterPro" id="IPR013113">
    <property type="entry name" value="SIP_FAD-bd"/>
</dbReference>
<organism evidence="3 4">
    <name type="scientific">Geodermatophilus obscurus (strain ATCC 25078 / DSM 43160 / JCM 3152 / CCUG 61914 / KCC A-0152 / KCTC 9177 / NBRC 13315 / NRRL B-3577 / G-20)</name>
    <dbReference type="NCBI Taxonomy" id="526225"/>
    <lineage>
        <taxon>Bacteria</taxon>
        <taxon>Bacillati</taxon>
        <taxon>Actinomycetota</taxon>
        <taxon>Actinomycetes</taxon>
        <taxon>Geodermatophilales</taxon>
        <taxon>Geodermatophilaceae</taxon>
        <taxon>Geodermatophilus</taxon>
    </lineage>
</organism>
<evidence type="ECO:0000256" key="1">
    <source>
        <dbReference type="SAM" id="MobiDB-lite"/>
    </source>
</evidence>
<dbReference type="AlphaFoldDB" id="D2SBB1"/>
<dbReference type="EMBL" id="CP001867">
    <property type="protein sequence ID" value="ADB74059.1"/>
    <property type="molecule type" value="Genomic_DNA"/>
</dbReference>
<gene>
    <name evidence="3" type="ordered locus">Gobs_1323</name>
</gene>
<reference evidence="3 4" key="1">
    <citation type="journal article" date="2010" name="Stand. Genomic Sci.">
        <title>Complete genome sequence of Geodermatophilus obscurus type strain (G-20).</title>
        <authorList>
            <person name="Ivanova N."/>
            <person name="Sikorski J."/>
            <person name="Jando M."/>
            <person name="Munk C."/>
            <person name="Lapidus A."/>
            <person name="Glavina Del Rio T."/>
            <person name="Copeland A."/>
            <person name="Tice H."/>
            <person name="Cheng J.-F."/>
            <person name="Lucas S."/>
            <person name="Chen F."/>
            <person name="Nolan M."/>
            <person name="Bruce D."/>
            <person name="Goodwin L."/>
            <person name="Pitluck S."/>
            <person name="Mavromatis K."/>
            <person name="Mikhailova N."/>
            <person name="Pati A."/>
            <person name="Chen A."/>
            <person name="Palaniappan K."/>
            <person name="Land M."/>
            <person name="Hauser L."/>
            <person name="Chang Y.-J."/>
            <person name="Jeffries C.D."/>
            <person name="Meincke L."/>
            <person name="Brettin T."/>
            <person name="Detter J.C."/>
            <person name="Detter J.C."/>
            <person name="Rohde M."/>
            <person name="Goeker M."/>
            <person name="Bristow J."/>
            <person name="Eisen J.A."/>
            <person name="Markowitz V."/>
            <person name="Hugenholtz P."/>
            <person name="Kyrpides N.C."/>
            <person name="Klenk H.-P."/>
        </authorList>
    </citation>
    <scope>NUCLEOTIDE SEQUENCE [LARGE SCALE GENOMIC DNA]</scope>
    <source>
        <strain evidence="4">ATCC 25078 / DSM 43160 / JCM 3152 / KCC A-0152 / KCTC 9177 / NBRC 13315 / NRRL B-3577 / G-20</strain>
    </source>
</reference>
<dbReference type="KEGG" id="gob:Gobs_1323"/>
<dbReference type="Proteomes" id="UP000001382">
    <property type="component" value="Chromosome"/>
</dbReference>
<name>D2SBB1_GEOOG</name>
<accession>D2SBB1</accession>
<dbReference type="STRING" id="526225.Gobs_1323"/>
<dbReference type="InterPro" id="IPR007037">
    <property type="entry name" value="SIP_rossman_dom"/>
</dbReference>
<reference evidence="4" key="2">
    <citation type="submission" date="2010-01" db="EMBL/GenBank/DDBJ databases">
        <title>The complete genome of Geodermatophilus obscurus DSM 43160.</title>
        <authorList>
            <consortium name="US DOE Joint Genome Institute (JGI-PGF)"/>
            <person name="Lucas S."/>
            <person name="Copeland A."/>
            <person name="Lapidus A."/>
            <person name="Glavina del Rio T."/>
            <person name="Dalin E."/>
            <person name="Tice H."/>
            <person name="Bruce D."/>
            <person name="Goodwin L."/>
            <person name="Pitluck S."/>
            <person name="Kyrpides N."/>
            <person name="Mavromatis K."/>
            <person name="Ivanova N."/>
            <person name="Munk A.C."/>
            <person name="Brettin T."/>
            <person name="Detter J.C."/>
            <person name="Han C."/>
            <person name="Larimer F."/>
            <person name="Land M."/>
            <person name="Hauser L."/>
            <person name="Markowitz V."/>
            <person name="Cheng J.-F."/>
            <person name="Hugenholtz P."/>
            <person name="Woyke T."/>
            <person name="Wu D."/>
            <person name="Jando M."/>
            <person name="Schneider S."/>
            <person name="Klenk H.-P."/>
            <person name="Eisen J.A."/>
        </authorList>
    </citation>
    <scope>NUCLEOTIDE SEQUENCE [LARGE SCALE GENOMIC DNA]</scope>
    <source>
        <strain evidence="4">ATCC 25078 / DSM 43160 / JCM 3152 / KCC A-0152 / KCTC 9177 / NBRC 13315 / NRRL B-3577 / G-20</strain>
    </source>
</reference>
<evidence type="ECO:0000259" key="2">
    <source>
        <dbReference type="PROSITE" id="PS51384"/>
    </source>
</evidence>
<dbReference type="CDD" id="cd06193">
    <property type="entry name" value="siderophore_interacting"/>
    <property type="match status" value="1"/>
</dbReference>
<dbReference type="eggNOG" id="COG2375">
    <property type="taxonomic scope" value="Bacteria"/>
</dbReference>
<evidence type="ECO:0000313" key="3">
    <source>
        <dbReference type="EMBL" id="ADB74059.1"/>
    </source>
</evidence>
<dbReference type="HOGENOM" id="CLU_040923_3_0_11"/>
<dbReference type="InterPro" id="IPR039261">
    <property type="entry name" value="FNR_nucleotide-bd"/>
</dbReference>
<dbReference type="Pfam" id="PF04954">
    <property type="entry name" value="SIP"/>
    <property type="match status" value="1"/>
</dbReference>
<evidence type="ECO:0000313" key="4">
    <source>
        <dbReference type="Proteomes" id="UP000001382"/>
    </source>
</evidence>
<keyword evidence="4" id="KW-1185">Reference proteome</keyword>
<protein>
    <submittedName>
        <fullName evidence="3">Siderophore-interacting protein</fullName>
    </submittedName>
</protein>
<dbReference type="Pfam" id="PF08021">
    <property type="entry name" value="FAD_binding_9"/>
    <property type="match status" value="1"/>
</dbReference>